<dbReference type="PANTHER" id="PTHR12219:SF8">
    <property type="entry name" value="NADH DEHYDROGENASE [UBIQUINONE] IRON-SULFUR PROTEIN 4, MITOCHONDRIAL"/>
    <property type="match status" value="1"/>
</dbReference>
<dbReference type="GO" id="GO:0016020">
    <property type="term" value="C:membrane"/>
    <property type="evidence" value="ECO:0007669"/>
    <property type="project" value="UniProtKB-SubCell"/>
</dbReference>
<evidence type="ECO:0000256" key="3">
    <source>
        <dbReference type="ARBA" id="ARBA00022660"/>
    </source>
</evidence>
<evidence type="ECO:0000256" key="4">
    <source>
        <dbReference type="ARBA" id="ARBA00022946"/>
    </source>
</evidence>
<dbReference type="Pfam" id="PF04800">
    <property type="entry name" value="NDUS4"/>
    <property type="match status" value="1"/>
</dbReference>
<dbReference type="EMBL" id="QKYU01000045">
    <property type="protein sequence ID" value="PZW37612.1"/>
    <property type="molecule type" value="Genomic_DNA"/>
</dbReference>
<accession>A0A2W7HU19</accession>
<dbReference type="RefSeq" id="WP_111400559.1">
    <property type="nucleotide sequence ID" value="NZ_QKYU01000045.1"/>
</dbReference>
<keyword evidence="5" id="KW-0249">Electron transport</keyword>
<keyword evidence="2" id="KW-0813">Transport</keyword>
<dbReference type="OrthoDB" id="9799572at2"/>
<evidence type="ECO:0000256" key="6">
    <source>
        <dbReference type="ARBA" id="ARBA00023136"/>
    </source>
</evidence>
<evidence type="ECO:0000256" key="7">
    <source>
        <dbReference type="SAM" id="MobiDB-lite"/>
    </source>
</evidence>
<organism evidence="8 9">
    <name type="scientific">Humitalea rosea</name>
    <dbReference type="NCBI Taxonomy" id="990373"/>
    <lineage>
        <taxon>Bacteria</taxon>
        <taxon>Pseudomonadati</taxon>
        <taxon>Pseudomonadota</taxon>
        <taxon>Alphaproteobacteria</taxon>
        <taxon>Acetobacterales</taxon>
        <taxon>Roseomonadaceae</taxon>
        <taxon>Humitalea</taxon>
    </lineage>
</organism>
<gene>
    <name evidence="8" type="ORF">C8P66_14511</name>
</gene>
<evidence type="ECO:0000313" key="8">
    <source>
        <dbReference type="EMBL" id="PZW37612.1"/>
    </source>
</evidence>
<dbReference type="PANTHER" id="PTHR12219">
    <property type="entry name" value="NADH-UBIQUINONE OXIDOREDUCTASE"/>
    <property type="match status" value="1"/>
</dbReference>
<evidence type="ECO:0000256" key="2">
    <source>
        <dbReference type="ARBA" id="ARBA00022448"/>
    </source>
</evidence>
<evidence type="ECO:0000313" key="9">
    <source>
        <dbReference type="Proteomes" id="UP000249688"/>
    </source>
</evidence>
<dbReference type="AlphaFoldDB" id="A0A2W7HU19"/>
<dbReference type="InterPro" id="IPR006885">
    <property type="entry name" value="NADH_UbQ_FeS_4_mit-like"/>
</dbReference>
<reference evidence="8 9" key="1">
    <citation type="submission" date="2018-06" db="EMBL/GenBank/DDBJ databases">
        <title>Genomic Encyclopedia of Archaeal and Bacterial Type Strains, Phase II (KMG-II): from individual species to whole genera.</title>
        <authorList>
            <person name="Goeker M."/>
        </authorList>
    </citation>
    <scope>NUCLEOTIDE SEQUENCE [LARGE SCALE GENOMIC DNA]</scope>
    <source>
        <strain evidence="8 9">DSM 24525</strain>
    </source>
</reference>
<keyword evidence="4" id="KW-0809">Transit peptide</keyword>
<proteinExistence type="predicted"/>
<dbReference type="InterPro" id="IPR038532">
    <property type="entry name" value="NDUFS4-like_sf"/>
</dbReference>
<dbReference type="Proteomes" id="UP000249688">
    <property type="component" value="Unassembled WGS sequence"/>
</dbReference>
<name>A0A2W7HU19_9PROT</name>
<evidence type="ECO:0000256" key="5">
    <source>
        <dbReference type="ARBA" id="ARBA00022982"/>
    </source>
</evidence>
<protein>
    <submittedName>
        <fullName evidence="8">ETC complex I subunit-like protein</fullName>
    </submittedName>
</protein>
<dbReference type="Gene3D" id="3.30.160.190">
    <property type="entry name" value="atu1810 like domain"/>
    <property type="match status" value="1"/>
</dbReference>
<comment type="caution">
    <text evidence="8">The sequence shown here is derived from an EMBL/GenBank/DDBJ whole genome shotgun (WGS) entry which is preliminary data.</text>
</comment>
<comment type="subcellular location">
    <subcellularLocation>
        <location evidence="1">Membrane</location>
    </subcellularLocation>
</comment>
<keyword evidence="3" id="KW-0679">Respiratory chain</keyword>
<sequence>MSQTRIARIRKLPRSAMQSGRAATEGWTLDFPTTEAKRTDPLTGWWGSGDTEATEVALHFPTREAALAYAAGQGLAYEVEEPPAPRVIRPKVYAENFRYGRGENWTH</sequence>
<feature type="region of interest" description="Disordered" evidence="7">
    <location>
        <begin position="1"/>
        <end position="35"/>
    </location>
</feature>
<keyword evidence="9" id="KW-1185">Reference proteome</keyword>
<dbReference type="GO" id="GO:0022900">
    <property type="term" value="P:electron transport chain"/>
    <property type="evidence" value="ECO:0007669"/>
    <property type="project" value="InterPro"/>
</dbReference>
<keyword evidence="6" id="KW-0472">Membrane</keyword>
<evidence type="ECO:0000256" key="1">
    <source>
        <dbReference type="ARBA" id="ARBA00004370"/>
    </source>
</evidence>